<keyword evidence="2 6" id="KW-0378">Hydrolase</keyword>
<accession>A0A5C6FPD7</accession>
<protein>
    <submittedName>
        <fullName evidence="6">Arylsulfatase</fullName>
        <ecNumber evidence="6">3.1.6.1</ecNumber>
    </submittedName>
</protein>
<dbReference type="Gene3D" id="3.40.720.10">
    <property type="entry name" value="Alkaline Phosphatase, subunit A"/>
    <property type="match status" value="1"/>
</dbReference>
<evidence type="ECO:0000313" key="7">
    <source>
        <dbReference type="Proteomes" id="UP000316476"/>
    </source>
</evidence>
<dbReference type="Pfam" id="PF00884">
    <property type="entry name" value="Sulfatase"/>
    <property type="match status" value="1"/>
</dbReference>
<dbReference type="Proteomes" id="UP000316476">
    <property type="component" value="Unassembled WGS sequence"/>
</dbReference>
<dbReference type="InterPro" id="IPR000917">
    <property type="entry name" value="Sulfatase_N"/>
</dbReference>
<dbReference type="SUPFAM" id="SSF53649">
    <property type="entry name" value="Alkaline phosphatase-like"/>
    <property type="match status" value="1"/>
</dbReference>
<comment type="caution">
    <text evidence="6">The sequence shown here is derived from an EMBL/GenBank/DDBJ whole genome shotgun (WGS) entry which is preliminary data.</text>
</comment>
<evidence type="ECO:0000313" key="6">
    <source>
        <dbReference type="EMBL" id="TWU63269.1"/>
    </source>
</evidence>
<comment type="similarity">
    <text evidence="1">Belongs to the sulfatase family.</text>
</comment>
<organism evidence="6 7">
    <name type="scientific">Crateriforma conspicua</name>
    <dbReference type="NCBI Taxonomy" id="2527996"/>
    <lineage>
        <taxon>Bacteria</taxon>
        <taxon>Pseudomonadati</taxon>
        <taxon>Planctomycetota</taxon>
        <taxon>Planctomycetia</taxon>
        <taxon>Planctomycetales</taxon>
        <taxon>Planctomycetaceae</taxon>
        <taxon>Crateriforma</taxon>
    </lineage>
</organism>
<dbReference type="InterPro" id="IPR032506">
    <property type="entry name" value="SGSH_C"/>
</dbReference>
<feature type="signal peptide" evidence="3">
    <location>
        <begin position="1"/>
        <end position="26"/>
    </location>
</feature>
<dbReference type="EMBL" id="SJPZ01000002">
    <property type="protein sequence ID" value="TWU63269.1"/>
    <property type="molecule type" value="Genomic_DNA"/>
</dbReference>
<feature type="chain" id="PRO_5022839791" evidence="3">
    <location>
        <begin position="27"/>
        <end position="483"/>
    </location>
</feature>
<feature type="domain" description="N-sulphoglucosamine sulphohydrolase C-terminal" evidence="5">
    <location>
        <begin position="417"/>
        <end position="461"/>
    </location>
</feature>
<dbReference type="EC" id="3.1.6.1" evidence="6"/>
<evidence type="ECO:0000259" key="5">
    <source>
        <dbReference type="Pfam" id="PF16347"/>
    </source>
</evidence>
<dbReference type="CDD" id="cd16027">
    <property type="entry name" value="SGSH"/>
    <property type="match status" value="1"/>
</dbReference>
<sequence precursor="true">MKFSLQQAIRFALPAFACCLSLTTCAADDRPNLLIVLTDDHSVPHVGCYGNADIRTPNLDRFAEQGLRLDRMYVTAPQCVPARATIMTGQSSVATRMTRFSAPLDRDIPTFPERLRQSGYYTGVAGRIYHLDGHNIIGSKETKQVFADNNLMTFHDRLDHVNIADGGVGHVDQMVQFLDRVPHNQPWFLQLSFDDPHRPLSENAIADPHDPNAISLPKHVPDTDLVRKDFAKYYDEIARFDADFGRLIKILEDRKLTQRTLILFMGDNGAAVLRGKGTLYEWGLHVPALMRWDGMIEPGSQSDALITSEDIAPTFLQLAGVAPDPEMNGISFAALLKGESFEGREYFCAARGSHGYNLPLHTADFDLSRCVRTRRYKLIYNPLWQLPFQPVDMFALPLWTDLKIRHQTGRLPALYSRLYFSPQRPIFELYDLQNDPEELDNLVGQPELAAIENELKSKLHEWMILQQDYVPLPIADFNPYLER</sequence>
<evidence type="ECO:0000256" key="3">
    <source>
        <dbReference type="SAM" id="SignalP"/>
    </source>
</evidence>
<keyword evidence="3" id="KW-0732">Signal</keyword>
<dbReference type="PANTHER" id="PTHR42693">
    <property type="entry name" value="ARYLSULFATASE FAMILY MEMBER"/>
    <property type="match status" value="1"/>
</dbReference>
<dbReference type="AlphaFoldDB" id="A0A5C6FPD7"/>
<dbReference type="PANTHER" id="PTHR42693:SF53">
    <property type="entry name" value="ENDO-4-O-SULFATASE"/>
    <property type="match status" value="1"/>
</dbReference>
<reference evidence="6 7" key="1">
    <citation type="submission" date="2019-02" db="EMBL/GenBank/DDBJ databases">
        <title>Deep-cultivation of Planctomycetes and their phenomic and genomic characterization uncovers novel biology.</title>
        <authorList>
            <person name="Wiegand S."/>
            <person name="Jogler M."/>
            <person name="Boedeker C."/>
            <person name="Pinto D."/>
            <person name="Vollmers J."/>
            <person name="Rivas-Marin E."/>
            <person name="Kohn T."/>
            <person name="Peeters S.H."/>
            <person name="Heuer A."/>
            <person name="Rast P."/>
            <person name="Oberbeckmann S."/>
            <person name="Bunk B."/>
            <person name="Jeske O."/>
            <person name="Meyerdierks A."/>
            <person name="Storesund J.E."/>
            <person name="Kallscheuer N."/>
            <person name="Luecker S."/>
            <person name="Lage O.M."/>
            <person name="Pohl T."/>
            <person name="Merkel B.J."/>
            <person name="Hornburger P."/>
            <person name="Mueller R.-W."/>
            <person name="Bruemmer F."/>
            <person name="Labrenz M."/>
            <person name="Spormann A.M."/>
            <person name="Op Den Camp H."/>
            <person name="Overmann J."/>
            <person name="Amann R."/>
            <person name="Jetten M.S.M."/>
            <person name="Mascher T."/>
            <person name="Medema M.H."/>
            <person name="Devos D.P."/>
            <person name="Kaster A.-K."/>
            <person name="Ovreas L."/>
            <person name="Rohde M."/>
            <person name="Galperin M.Y."/>
            <person name="Jogler C."/>
        </authorList>
    </citation>
    <scope>NUCLEOTIDE SEQUENCE [LARGE SCALE GENOMIC DNA]</scope>
    <source>
        <strain evidence="6 7">V7</strain>
    </source>
</reference>
<evidence type="ECO:0000256" key="1">
    <source>
        <dbReference type="ARBA" id="ARBA00008779"/>
    </source>
</evidence>
<name>A0A5C6FPD7_9PLAN</name>
<dbReference type="Pfam" id="PF16347">
    <property type="entry name" value="SGSH_C"/>
    <property type="match status" value="1"/>
</dbReference>
<gene>
    <name evidence="6" type="ORF">V7x_50090</name>
</gene>
<dbReference type="InterPro" id="IPR050738">
    <property type="entry name" value="Sulfatase"/>
</dbReference>
<proteinExistence type="inferred from homology"/>
<dbReference type="InterPro" id="IPR017850">
    <property type="entry name" value="Alkaline_phosphatase_core_sf"/>
</dbReference>
<evidence type="ECO:0000259" key="4">
    <source>
        <dbReference type="Pfam" id="PF00884"/>
    </source>
</evidence>
<dbReference type="GO" id="GO:0004065">
    <property type="term" value="F:arylsulfatase activity"/>
    <property type="evidence" value="ECO:0007669"/>
    <property type="project" value="UniProtKB-EC"/>
</dbReference>
<feature type="domain" description="Sulfatase N-terminal" evidence="4">
    <location>
        <begin position="31"/>
        <end position="321"/>
    </location>
</feature>
<evidence type="ECO:0000256" key="2">
    <source>
        <dbReference type="ARBA" id="ARBA00022801"/>
    </source>
</evidence>